<keyword evidence="2" id="KW-0604">Photosystem II</keyword>
<evidence type="ECO:0000256" key="1">
    <source>
        <dbReference type="ARBA" id="ARBA00022531"/>
    </source>
</evidence>
<keyword evidence="1" id="KW-0602">Photosynthesis</keyword>
<proteinExistence type="predicted"/>
<sequence>MMIFRKAWLYYAFAGIILMYACSDKENDSDLLNPKSLFAKGWDSVHIGTRPIYDIQFPDPLIGFFVGNDVYKSIDGGKTWNQLNAQPTYYEGYQYASFPNVLNGWVVGYDGSIIRTNDGGKNWMKLQFSPKLLKTGKPFQIRFLDQYTGFIICDSGLLKSSDGGTTWAKVCSTLAGSALFFIDEQNGWIAEKDGILRTTDGINFTKTIVGKRFPSIFFLNKLDGFALDNSGTVFETNDGGVTWRLKHKVDVGEFAQDIQFFDKDNGYVSGTDGVAKISGMNVTSVVHAPDLWLYEMYFFNQDRGFVGSAFNTLIRFNAPK</sequence>
<dbReference type="Gene3D" id="2.130.10.10">
    <property type="entry name" value="YVTN repeat-like/Quinoprotein amine dehydrogenase"/>
    <property type="match status" value="2"/>
</dbReference>
<protein>
    <submittedName>
        <fullName evidence="4">Photosynthesis system II assembly factor YCF48-like protein</fullName>
    </submittedName>
</protein>
<dbReference type="PROSITE" id="PS51257">
    <property type="entry name" value="PROKAR_LIPOPROTEIN"/>
    <property type="match status" value="1"/>
</dbReference>
<dbReference type="InterPro" id="IPR015943">
    <property type="entry name" value="WD40/YVTN_repeat-like_dom_sf"/>
</dbReference>
<dbReference type="OrthoDB" id="9757809at2"/>
<dbReference type="RefSeq" id="WP_130542070.1">
    <property type="nucleotide sequence ID" value="NZ_CP042431.1"/>
</dbReference>
<gene>
    <name evidence="4" type="ORF">EV199_3485</name>
</gene>
<name>A0A4Q7MWY4_9BACT</name>
<dbReference type="InterPro" id="IPR028203">
    <property type="entry name" value="PSII_CF48-like_dom"/>
</dbReference>
<keyword evidence="5" id="KW-1185">Reference proteome</keyword>
<feature type="domain" description="Photosynthesis system II assembly factor Ycf48/Hcf136-like" evidence="3">
    <location>
        <begin position="39"/>
        <end position="177"/>
    </location>
</feature>
<organism evidence="4 5">
    <name type="scientific">Pseudobacter ginsenosidimutans</name>
    <dbReference type="NCBI Taxonomy" id="661488"/>
    <lineage>
        <taxon>Bacteria</taxon>
        <taxon>Pseudomonadati</taxon>
        <taxon>Bacteroidota</taxon>
        <taxon>Chitinophagia</taxon>
        <taxon>Chitinophagales</taxon>
        <taxon>Chitinophagaceae</taxon>
        <taxon>Pseudobacter</taxon>
    </lineage>
</organism>
<comment type="caution">
    <text evidence="4">The sequence shown here is derived from an EMBL/GenBank/DDBJ whole genome shotgun (WGS) entry which is preliminary data.</text>
</comment>
<dbReference type="PANTHER" id="PTHR47199:SF2">
    <property type="entry name" value="PHOTOSYSTEM II STABILITY_ASSEMBLY FACTOR HCF136, CHLOROPLASTIC"/>
    <property type="match status" value="1"/>
</dbReference>
<reference evidence="4 5" key="1">
    <citation type="submission" date="2019-02" db="EMBL/GenBank/DDBJ databases">
        <title>Genomic Encyclopedia of Type Strains, Phase IV (KMG-IV): sequencing the most valuable type-strain genomes for metagenomic binning, comparative biology and taxonomic classification.</title>
        <authorList>
            <person name="Goeker M."/>
        </authorList>
    </citation>
    <scope>NUCLEOTIDE SEQUENCE [LARGE SCALE GENOMIC DNA]</scope>
    <source>
        <strain evidence="4 5">DSM 18116</strain>
    </source>
</reference>
<evidence type="ECO:0000259" key="3">
    <source>
        <dbReference type="Pfam" id="PF14870"/>
    </source>
</evidence>
<dbReference type="AlphaFoldDB" id="A0A4Q7MWY4"/>
<dbReference type="GO" id="GO:0009523">
    <property type="term" value="C:photosystem II"/>
    <property type="evidence" value="ECO:0007669"/>
    <property type="project" value="UniProtKB-KW"/>
</dbReference>
<dbReference type="SUPFAM" id="SSF110296">
    <property type="entry name" value="Oligoxyloglucan reducing end-specific cellobiohydrolase"/>
    <property type="match status" value="1"/>
</dbReference>
<dbReference type="GO" id="GO:0015979">
    <property type="term" value="P:photosynthesis"/>
    <property type="evidence" value="ECO:0007669"/>
    <property type="project" value="UniProtKB-KW"/>
</dbReference>
<evidence type="ECO:0000313" key="5">
    <source>
        <dbReference type="Proteomes" id="UP000293874"/>
    </source>
</evidence>
<dbReference type="Proteomes" id="UP000293874">
    <property type="component" value="Unassembled WGS sequence"/>
</dbReference>
<evidence type="ECO:0000313" key="4">
    <source>
        <dbReference type="EMBL" id="RZS71580.1"/>
    </source>
</evidence>
<dbReference type="EMBL" id="SGXA01000002">
    <property type="protein sequence ID" value="RZS71580.1"/>
    <property type="molecule type" value="Genomic_DNA"/>
</dbReference>
<dbReference type="Pfam" id="PF14870">
    <property type="entry name" value="PSII_BNR"/>
    <property type="match status" value="1"/>
</dbReference>
<dbReference type="PANTHER" id="PTHR47199">
    <property type="entry name" value="PHOTOSYSTEM II STABILITY/ASSEMBLY FACTOR HCF136, CHLOROPLASTIC"/>
    <property type="match status" value="1"/>
</dbReference>
<accession>A0A4Q7MWY4</accession>
<evidence type="ECO:0000256" key="2">
    <source>
        <dbReference type="ARBA" id="ARBA00023276"/>
    </source>
</evidence>